<dbReference type="RefSeq" id="WP_322445721.1">
    <property type="nucleotide sequence ID" value="NZ_JAXOFX010000003.1"/>
</dbReference>
<comment type="subcellular location">
    <subcellularLocation>
        <location evidence="1">Membrane</location>
        <topology evidence="1">Multi-pass membrane protein</topology>
    </subcellularLocation>
</comment>
<name>A0ABU5IWB8_9BACI</name>
<dbReference type="Proteomes" id="UP001290455">
    <property type="component" value="Unassembled WGS sequence"/>
</dbReference>
<feature type="transmembrane region" description="Helical" evidence="5">
    <location>
        <begin position="362"/>
        <end position="381"/>
    </location>
</feature>
<keyword evidence="4 5" id="KW-0472">Membrane</keyword>
<feature type="transmembrane region" description="Helical" evidence="5">
    <location>
        <begin position="201"/>
        <end position="220"/>
    </location>
</feature>
<sequence>MNIKVFELKKVFSAPIILTLMILFIGFNSFLMYEHSFVRKDLAIINKLIDRFGYQIDDKMETEFVQFYQDQLRKVNELTSEKFKTTFQDGTELTQYFNVNYEKINTFSELELNLISQLLITESYLGMIQGIDESYRKMDMLEVAETQIKMHRISGSAVETVRNQYKKLDVRFKEMIENEEHKNLFFLGTAYRMHSLLFKDLFRFILFELMILVVLMTGFIQNYEFENRTHHVTYSTKRGRKLIRDKFTVSILSSMIVTTIIVGTTLFLYFLVFDYSKVWNVPISSAFNTEYNKPYISWWDLSVLEYLLWSVVLIYICQILFVAMTFVITNFIKNSYIVFCMFMIVLGLSIMIPTIIEPNSSLIFIAHFTPFSLILNPFLWFMESGAFTTFKYYEYGTVMIWTVLLSILCFLVMKSFNRQSL</sequence>
<dbReference type="InterPro" id="IPR013525">
    <property type="entry name" value="ABC2_TM"/>
</dbReference>
<keyword evidence="2 5" id="KW-0812">Transmembrane</keyword>
<feature type="domain" description="ABC-2 type transporter transmembrane" evidence="6">
    <location>
        <begin position="17"/>
        <end position="412"/>
    </location>
</feature>
<dbReference type="EMBL" id="JAXOFX010000003">
    <property type="protein sequence ID" value="MDZ5471426.1"/>
    <property type="molecule type" value="Genomic_DNA"/>
</dbReference>
<proteinExistence type="predicted"/>
<evidence type="ECO:0000313" key="8">
    <source>
        <dbReference type="Proteomes" id="UP001290455"/>
    </source>
</evidence>
<reference evidence="7 8" key="1">
    <citation type="submission" date="2023-11" db="EMBL/GenBank/DDBJ databases">
        <title>Bacillus jintuensis, isolated from a mudflat on the Beibu Gulf coast.</title>
        <authorList>
            <person name="Li M."/>
        </authorList>
    </citation>
    <scope>NUCLEOTIDE SEQUENCE [LARGE SCALE GENOMIC DNA]</scope>
    <source>
        <strain evidence="7 8">31A1R</strain>
    </source>
</reference>
<accession>A0ABU5IWB8</accession>
<feature type="transmembrane region" description="Helical" evidence="5">
    <location>
        <begin position="393"/>
        <end position="413"/>
    </location>
</feature>
<evidence type="ECO:0000313" key="7">
    <source>
        <dbReference type="EMBL" id="MDZ5471426.1"/>
    </source>
</evidence>
<keyword evidence="3 5" id="KW-1133">Transmembrane helix</keyword>
<feature type="transmembrane region" description="Helical" evidence="5">
    <location>
        <begin position="247"/>
        <end position="272"/>
    </location>
</feature>
<feature type="transmembrane region" description="Helical" evidence="5">
    <location>
        <begin position="306"/>
        <end position="329"/>
    </location>
</feature>
<evidence type="ECO:0000256" key="1">
    <source>
        <dbReference type="ARBA" id="ARBA00004141"/>
    </source>
</evidence>
<evidence type="ECO:0000259" key="6">
    <source>
        <dbReference type="Pfam" id="PF12698"/>
    </source>
</evidence>
<feature type="transmembrane region" description="Helical" evidence="5">
    <location>
        <begin position="336"/>
        <end position="356"/>
    </location>
</feature>
<dbReference type="Pfam" id="PF12698">
    <property type="entry name" value="ABC2_membrane_3"/>
    <property type="match status" value="1"/>
</dbReference>
<evidence type="ECO:0000256" key="5">
    <source>
        <dbReference type="SAM" id="Phobius"/>
    </source>
</evidence>
<comment type="caution">
    <text evidence="7">The sequence shown here is derived from an EMBL/GenBank/DDBJ whole genome shotgun (WGS) entry which is preliminary data.</text>
</comment>
<evidence type="ECO:0000256" key="2">
    <source>
        <dbReference type="ARBA" id="ARBA00022692"/>
    </source>
</evidence>
<keyword evidence="8" id="KW-1185">Reference proteome</keyword>
<gene>
    <name evidence="7" type="ORF">SM124_06660</name>
</gene>
<protein>
    <recommendedName>
        <fullName evidence="6">ABC-2 type transporter transmembrane domain-containing protein</fullName>
    </recommendedName>
</protein>
<evidence type="ECO:0000256" key="3">
    <source>
        <dbReference type="ARBA" id="ARBA00022989"/>
    </source>
</evidence>
<feature type="transmembrane region" description="Helical" evidence="5">
    <location>
        <begin position="12"/>
        <end position="33"/>
    </location>
</feature>
<organism evidence="7 8">
    <name type="scientific">Robertmurraya mangrovi</name>
    <dbReference type="NCBI Taxonomy" id="3098077"/>
    <lineage>
        <taxon>Bacteria</taxon>
        <taxon>Bacillati</taxon>
        <taxon>Bacillota</taxon>
        <taxon>Bacilli</taxon>
        <taxon>Bacillales</taxon>
        <taxon>Bacillaceae</taxon>
        <taxon>Robertmurraya</taxon>
    </lineage>
</organism>
<evidence type="ECO:0000256" key="4">
    <source>
        <dbReference type="ARBA" id="ARBA00023136"/>
    </source>
</evidence>